<dbReference type="EMBL" id="JAQIZT010000001">
    <property type="protein sequence ID" value="KAJ7012583.1"/>
    <property type="molecule type" value="Genomic_DNA"/>
</dbReference>
<dbReference type="Proteomes" id="UP001164929">
    <property type="component" value="Chromosome 1"/>
</dbReference>
<name>A0AAD6RP32_9ROSI</name>
<sequence length="55" mass="6332">MTSSDKDATSSSFLGSIYFQVTVIRWPAHHIPFPDVNTVLTFSAWFRRLLGCLKW</sequence>
<comment type="caution">
    <text evidence="1">The sequence shown here is derived from an EMBL/GenBank/DDBJ whole genome shotgun (WGS) entry which is preliminary data.</text>
</comment>
<keyword evidence="2" id="KW-1185">Reference proteome</keyword>
<reference evidence="1 2" key="1">
    <citation type="journal article" date="2023" name="Mol. Ecol. Resour.">
        <title>Chromosome-level genome assembly of a triploid poplar Populus alba 'Berolinensis'.</title>
        <authorList>
            <person name="Chen S."/>
            <person name="Yu Y."/>
            <person name="Wang X."/>
            <person name="Wang S."/>
            <person name="Zhang T."/>
            <person name="Zhou Y."/>
            <person name="He R."/>
            <person name="Meng N."/>
            <person name="Wang Y."/>
            <person name="Liu W."/>
            <person name="Liu Z."/>
            <person name="Liu J."/>
            <person name="Guo Q."/>
            <person name="Huang H."/>
            <person name="Sederoff R.R."/>
            <person name="Wang G."/>
            <person name="Qu G."/>
            <person name="Chen S."/>
        </authorList>
    </citation>
    <scope>NUCLEOTIDE SEQUENCE [LARGE SCALE GENOMIC DNA]</scope>
    <source>
        <strain evidence="1">SC-2020</strain>
    </source>
</reference>
<protein>
    <submittedName>
        <fullName evidence="1">Uncharacterized protein</fullName>
    </submittedName>
</protein>
<organism evidence="1 2">
    <name type="scientific">Populus alba x Populus x berolinensis</name>
    <dbReference type="NCBI Taxonomy" id="444605"/>
    <lineage>
        <taxon>Eukaryota</taxon>
        <taxon>Viridiplantae</taxon>
        <taxon>Streptophyta</taxon>
        <taxon>Embryophyta</taxon>
        <taxon>Tracheophyta</taxon>
        <taxon>Spermatophyta</taxon>
        <taxon>Magnoliopsida</taxon>
        <taxon>eudicotyledons</taxon>
        <taxon>Gunneridae</taxon>
        <taxon>Pentapetalae</taxon>
        <taxon>rosids</taxon>
        <taxon>fabids</taxon>
        <taxon>Malpighiales</taxon>
        <taxon>Salicaceae</taxon>
        <taxon>Saliceae</taxon>
        <taxon>Populus</taxon>
    </lineage>
</organism>
<gene>
    <name evidence="1" type="ORF">NC653_002591</name>
</gene>
<dbReference type="AlphaFoldDB" id="A0AAD6RP32"/>
<accession>A0AAD6RP32</accession>
<evidence type="ECO:0000313" key="2">
    <source>
        <dbReference type="Proteomes" id="UP001164929"/>
    </source>
</evidence>
<proteinExistence type="predicted"/>
<evidence type="ECO:0000313" key="1">
    <source>
        <dbReference type="EMBL" id="KAJ7012583.1"/>
    </source>
</evidence>